<dbReference type="InterPro" id="IPR005829">
    <property type="entry name" value="Sugar_transporter_CS"/>
</dbReference>
<name>L5M922_MYODS</name>
<gene>
    <name evidence="7" type="ORF">MDA_GLEAN10018867</name>
</gene>
<feature type="transmembrane region" description="Helical" evidence="5">
    <location>
        <begin position="309"/>
        <end position="326"/>
    </location>
</feature>
<evidence type="ECO:0000313" key="8">
    <source>
        <dbReference type="Proteomes" id="UP000010556"/>
    </source>
</evidence>
<dbReference type="PROSITE" id="PS00216">
    <property type="entry name" value="SUGAR_TRANSPORT_1"/>
    <property type="match status" value="2"/>
</dbReference>
<dbReference type="InterPro" id="IPR011701">
    <property type="entry name" value="MFS"/>
</dbReference>
<feature type="transmembrane region" description="Helical" evidence="5">
    <location>
        <begin position="242"/>
        <end position="265"/>
    </location>
</feature>
<dbReference type="AlphaFoldDB" id="L5M922"/>
<feature type="transmembrane region" description="Helical" evidence="5">
    <location>
        <begin position="217"/>
        <end position="236"/>
    </location>
</feature>
<feature type="transmembrane region" description="Helical" evidence="5">
    <location>
        <begin position="57"/>
        <end position="78"/>
    </location>
</feature>
<feature type="transmembrane region" description="Helical" evidence="5">
    <location>
        <begin position="277"/>
        <end position="297"/>
    </location>
</feature>
<feature type="transmembrane region" description="Helical" evidence="5">
    <location>
        <begin position="117"/>
        <end position="134"/>
    </location>
</feature>
<reference evidence="8" key="1">
    <citation type="journal article" date="2013" name="Science">
        <title>Comparative analysis of bat genomes provides insight into the evolution of flight and immunity.</title>
        <authorList>
            <person name="Zhang G."/>
            <person name="Cowled C."/>
            <person name="Shi Z."/>
            <person name="Huang Z."/>
            <person name="Bishop-Lilly K.A."/>
            <person name="Fang X."/>
            <person name="Wynne J.W."/>
            <person name="Xiong Z."/>
            <person name="Baker M.L."/>
            <person name="Zhao W."/>
            <person name="Tachedjian M."/>
            <person name="Zhu Y."/>
            <person name="Zhou P."/>
            <person name="Jiang X."/>
            <person name="Ng J."/>
            <person name="Yang L."/>
            <person name="Wu L."/>
            <person name="Xiao J."/>
            <person name="Feng Y."/>
            <person name="Chen Y."/>
            <person name="Sun X."/>
            <person name="Zhang Y."/>
            <person name="Marsh G.A."/>
            <person name="Crameri G."/>
            <person name="Broder C.C."/>
            <person name="Frey K.G."/>
            <person name="Wang L.F."/>
            <person name="Wang J."/>
        </authorList>
    </citation>
    <scope>NUCLEOTIDE SEQUENCE [LARGE SCALE GENOMIC DNA]</scope>
</reference>
<feature type="domain" description="Major facilitator superfamily (MFS) profile" evidence="6">
    <location>
        <begin position="1"/>
        <end position="331"/>
    </location>
</feature>
<feature type="transmembrane region" description="Helical" evidence="5">
    <location>
        <begin position="90"/>
        <end position="111"/>
    </location>
</feature>
<dbReference type="PROSITE" id="PS50850">
    <property type="entry name" value="MFS"/>
    <property type="match status" value="1"/>
</dbReference>
<dbReference type="GO" id="GO:0022857">
    <property type="term" value="F:transmembrane transporter activity"/>
    <property type="evidence" value="ECO:0007669"/>
    <property type="project" value="InterPro"/>
</dbReference>
<evidence type="ECO:0000256" key="5">
    <source>
        <dbReference type="SAM" id="Phobius"/>
    </source>
</evidence>
<keyword evidence="2 5" id="KW-0812">Transmembrane</keyword>
<feature type="transmembrane region" description="Helical" evidence="5">
    <location>
        <begin position="162"/>
        <end position="180"/>
    </location>
</feature>
<dbReference type="EMBL" id="KB102797">
    <property type="protein sequence ID" value="ELK34827.1"/>
    <property type="molecule type" value="Genomic_DNA"/>
</dbReference>
<evidence type="ECO:0000259" key="6">
    <source>
        <dbReference type="PROSITE" id="PS50850"/>
    </source>
</evidence>
<dbReference type="InterPro" id="IPR020846">
    <property type="entry name" value="MFS_dom"/>
</dbReference>
<dbReference type="PANTHER" id="PTHR24064">
    <property type="entry name" value="SOLUTE CARRIER FAMILY 22 MEMBER"/>
    <property type="match status" value="1"/>
</dbReference>
<keyword evidence="4 5" id="KW-0472">Membrane</keyword>
<dbReference type="Pfam" id="PF07690">
    <property type="entry name" value="MFS_1"/>
    <property type="match status" value="1"/>
</dbReference>
<evidence type="ECO:0000256" key="3">
    <source>
        <dbReference type="ARBA" id="ARBA00022989"/>
    </source>
</evidence>
<evidence type="ECO:0000256" key="1">
    <source>
        <dbReference type="ARBA" id="ARBA00004141"/>
    </source>
</evidence>
<feature type="transmembrane region" description="Helical" evidence="5">
    <location>
        <begin position="192"/>
        <end position="210"/>
    </location>
</feature>
<proteinExistence type="predicted"/>
<evidence type="ECO:0000256" key="4">
    <source>
        <dbReference type="ARBA" id="ARBA00023136"/>
    </source>
</evidence>
<dbReference type="SUPFAM" id="SSF103473">
    <property type="entry name" value="MFS general substrate transporter"/>
    <property type="match status" value="1"/>
</dbReference>
<feature type="transmembrane region" description="Helical" evidence="5">
    <location>
        <begin position="6"/>
        <end position="24"/>
    </location>
</feature>
<accession>L5M922</accession>
<evidence type="ECO:0000313" key="7">
    <source>
        <dbReference type="EMBL" id="ELK34827.1"/>
    </source>
</evidence>
<comment type="subcellular location">
    <subcellularLocation>
        <location evidence="1">Membrane</location>
        <topology evidence="1">Multi-pass membrane protein</topology>
    </subcellularLocation>
</comment>
<dbReference type="Gene3D" id="1.20.1250.20">
    <property type="entry name" value="MFS general substrate transporter like domains"/>
    <property type="match status" value="2"/>
</dbReference>
<dbReference type="GO" id="GO:0016020">
    <property type="term" value="C:membrane"/>
    <property type="evidence" value="ECO:0007669"/>
    <property type="project" value="UniProtKB-SubCell"/>
</dbReference>
<evidence type="ECO:0000256" key="2">
    <source>
        <dbReference type="ARBA" id="ARBA00022692"/>
    </source>
</evidence>
<sequence>MLDLVQAAVNVGFFVGSMGIGYIADRFGRKLCLLLTILINATSGVLMAVAPTYPWVLLFRLVQGLVSKAGWVIGYILMTEFVGQSYRRTVGIAYQVAFTVGLLVLAGVAYALPHWRWLQFAMTLPNFCFLLYYWPDEEVGEKLNPSFLDLVRTPQIRKHTLILMYNWFTGSVLYQGLIMHMGLAGSNVYLDFFYSALVEFPAALLIILTIDRIGRRYPWAGSNMVAGAACLASVFIPEDLQWLRVTVACLGRMGITMAYEMVCLVNAELYPTFIRNLGVLVCSSMCDIGGILTPFLVYRLTGIWQELPLVIFAAVGLVAGGLVLLLPETRGQTLPETIEEVENLRRPRRNKEKKIYLPVKKQDIPLN</sequence>
<dbReference type="InterPro" id="IPR036259">
    <property type="entry name" value="MFS_trans_sf"/>
</dbReference>
<organism evidence="7 8">
    <name type="scientific">Myotis davidii</name>
    <name type="common">David's myotis</name>
    <dbReference type="NCBI Taxonomy" id="225400"/>
    <lineage>
        <taxon>Eukaryota</taxon>
        <taxon>Metazoa</taxon>
        <taxon>Chordata</taxon>
        <taxon>Craniata</taxon>
        <taxon>Vertebrata</taxon>
        <taxon>Euteleostomi</taxon>
        <taxon>Mammalia</taxon>
        <taxon>Eutheria</taxon>
        <taxon>Laurasiatheria</taxon>
        <taxon>Chiroptera</taxon>
        <taxon>Yangochiroptera</taxon>
        <taxon>Vespertilionidae</taxon>
        <taxon>Myotis</taxon>
    </lineage>
</organism>
<feature type="transmembrane region" description="Helical" evidence="5">
    <location>
        <begin position="31"/>
        <end position="51"/>
    </location>
</feature>
<keyword evidence="3 5" id="KW-1133">Transmembrane helix</keyword>
<protein>
    <submittedName>
        <fullName evidence="7">Solute carrier family 22 member 2</fullName>
    </submittedName>
</protein>
<dbReference type="Proteomes" id="UP000010556">
    <property type="component" value="Unassembled WGS sequence"/>
</dbReference>
<keyword evidence="8" id="KW-1185">Reference proteome</keyword>